<keyword evidence="3" id="KW-1185">Reference proteome</keyword>
<protein>
    <submittedName>
        <fullName evidence="2">Uncharacterized protein</fullName>
    </submittedName>
</protein>
<reference evidence="2" key="2">
    <citation type="submission" date="2021-04" db="EMBL/GenBank/DDBJ databases">
        <authorList>
            <person name="Podell S."/>
        </authorList>
    </citation>
    <scope>NUCLEOTIDE SEQUENCE</scope>
    <source>
        <strain evidence="2">Hildebrandi</strain>
    </source>
</reference>
<name>A0A9K3PGX0_9STRA</name>
<gene>
    <name evidence="2" type="ORF">IV203_006017</name>
</gene>
<evidence type="ECO:0000313" key="2">
    <source>
        <dbReference type="EMBL" id="KAG7346948.1"/>
    </source>
</evidence>
<dbReference type="EMBL" id="JAGRRH010000021">
    <property type="protein sequence ID" value="KAG7346948.1"/>
    <property type="molecule type" value="Genomic_DNA"/>
</dbReference>
<evidence type="ECO:0000256" key="1">
    <source>
        <dbReference type="SAM" id="MobiDB-lite"/>
    </source>
</evidence>
<reference evidence="2" key="1">
    <citation type="journal article" date="2021" name="Sci. Rep.">
        <title>Diploid genomic architecture of Nitzschia inconspicua, an elite biomass production diatom.</title>
        <authorList>
            <person name="Oliver A."/>
            <person name="Podell S."/>
            <person name="Pinowska A."/>
            <person name="Traller J.C."/>
            <person name="Smith S.R."/>
            <person name="McClure R."/>
            <person name="Beliaev A."/>
            <person name="Bohutskyi P."/>
            <person name="Hill E.A."/>
            <person name="Rabines A."/>
            <person name="Zheng H."/>
            <person name="Allen L.Z."/>
            <person name="Kuo A."/>
            <person name="Grigoriev I.V."/>
            <person name="Allen A.E."/>
            <person name="Hazlebeck D."/>
            <person name="Allen E.E."/>
        </authorList>
    </citation>
    <scope>NUCLEOTIDE SEQUENCE</scope>
    <source>
        <strain evidence="2">Hildebrandi</strain>
    </source>
</reference>
<feature type="compositionally biased region" description="Polar residues" evidence="1">
    <location>
        <begin position="444"/>
        <end position="453"/>
    </location>
</feature>
<dbReference type="OrthoDB" id="47738at2759"/>
<dbReference type="Proteomes" id="UP000693970">
    <property type="component" value="Unassembled WGS sequence"/>
</dbReference>
<feature type="compositionally biased region" description="Basic residues" evidence="1">
    <location>
        <begin position="454"/>
        <end position="464"/>
    </location>
</feature>
<comment type="caution">
    <text evidence="2">The sequence shown here is derived from an EMBL/GenBank/DDBJ whole genome shotgun (WGS) entry which is preliminary data.</text>
</comment>
<organism evidence="2 3">
    <name type="scientific">Nitzschia inconspicua</name>
    <dbReference type="NCBI Taxonomy" id="303405"/>
    <lineage>
        <taxon>Eukaryota</taxon>
        <taxon>Sar</taxon>
        <taxon>Stramenopiles</taxon>
        <taxon>Ochrophyta</taxon>
        <taxon>Bacillariophyta</taxon>
        <taxon>Bacillariophyceae</taxon>
        <taxon>Bacillariophycidae</taxon>
        <taxon>Bacillariales</taxon>
        <taxon>Bacillariaceae</taxon>
        <taxon>Nitzschia</taxon>
    </lineage>
</organism>
<sequence>MSNQLTSFPMPPHLNSDLRLALSTLYSLPLHSQSSISENARERPTSSQAHEYLLQFQSRNARRRLHSQPKNQESGMSSQLLNSQNFGSTWLSCVFLVSSLTSSSNLDIITTQPQIPVQYAEALFAAQTMFHRLRRVKLSEAIDIEFEPCIVNGDNVNINFPPDPQLILDMYRAWILQSCHPSSALYQLVRDYRPSVTHMNNSMDLEERIKGEMSLLVLASAINDAERAFRLRRQQATDAVNDFQKRPLLATLSLALSTVAARIRYTPSCLPDPAPHTHPIVNMILESIFMIQSREQQQETSTELYYICLVAIPDAVLQQAGGDGGAYGRFSLEQRCFAALTKELKTQGMIHVWRSLQEIESNHANGPSAILLLQLMEAWAKHVPLPSQIVEQTIPLILQSWQLALSQDTEHEATPPAKAAVGYWIAIMESGALTPDQVLLSSLVHSNKGSNQPNKKRKSSKSKRRENIFLEERTTDDLLATAKEEVRHRGETACALAKATWPAMAELLRRELRQYSVSYNVRDECSDEDVEGNGPIGAVTACATACLPHILRNGTVHDRDLFVSISQAIQDICANPSRAVRSFAAESLYALHETLQKCWASLYPSQIDGPLLDPLIVHFCNCAINLASECRYPAGYFADLTMCNDDDLENERNDVRDLLRTLSAIPSFESNNAGPTPSMAITVGSSVLLNFLNSCDSPIQAAAAARRLFPETPLHSFSALAKSINACASLYKENSCQNGEQERFQSILRLALKLSYVSGSSIVYHFPTAPINEILPLSRLFNLALASLSPMLSMLLELPSFEREVIELLAVGIEASGTSLLRLPELTGPSTVRSSRFDIRGAMRSPGGEDHVGVLTLLRLSSESTRLAMALHMSKATVVTDLCSLHDELKRMELQRGPGVFHGIGVFPKSRRILIGIICRLESMLGGRSGAAEKLTAMFELLLDGIAVFADQLDCLSAESLQKICENIFDAGAFSPLFVRTLFDVNSDFGHQARCLHVLHETGNFGFKAMAGVHLSHEVIHQWNRLRAALFTLLVNSSSVGVPSAIIPCIASWIRTECEAAIYQCRCGPSSSSEIFREDVISEEGVPAGLFIQVLTSTLSSACRSPTCTTTGLENTLAVLIETRQVVLEAITSTCGFPVGKESFNDPRPGIAETWFSAMNALCVITVQDNMKGSGLNRDVLKKLLLDTFVAAIVLLLYCSLEKTKDLRCRDPGMTLDGPQGLVMMEFLESYFRMGCAMLQEAGQLLGKKIPVDSGTNRDAAGMAVIGAALFRGSQGSLPPWAVEGIPSIYSALFDAMNNNVNEFVLILDISMSVRLAEHYRFGGVEGGKLLSGKFFEKMNDKAKASFLSEAKELAQANNPTSWKRLKALIKQACGGKKKDTDFNQRPALTKWEGLDRI</sequence>
<accession>A0A9K3PGX0</accession>
<feature type="region of interest" description="Disordered" evidence="1">
    <location>
        <begin position="444"/>
        <end position="467"/>
    </location>
</feature>
<evidence type="ECO:0000313" key="3">
    <source>
        <dbReference type="Proteomes" id="UP000693970"/>
    </source>
</evidence>
<proteinExistence type="predicted"/>